<gene>
    <name evidence="1" type="ORF">ACFPFW_06165</name>
</gene>
<organism evidence="1 2">
    <name type="scientific">Flaviflagellibacter deserti</name>
    <dbReference type="NCBI Taxonomy" id="2267266"/>
    <lineage>
        <taxon>Bacteria</taxon>
        <taxon>Pseudomonadati</taxon>
        <taxon>Pseudomonadota</taxon>
        <taxon>Alphaproteobacteria</taxon>
        <taxon>Hyphomicrobiales</taxon>
        <taxon>Flaviflagellibacter</taxon>
    </lineage>
</organism>
<comment type="caution">
    <text evidence="1">The sequence shown here is derived from an EMBL/GenBank/DDBJ whole genome shotgun (WGS) entry which is preliminary data.</text>
</comment>
<dbReference type="InterPro" id="IPR009531">
    <property type="entry name" value="DUF1150"/>
</dbReference>
<dbReference type="Proteomes" id="UP001595796">
    <property type="component" value="Unassembled WGS sequence"/>
</dbReference>
<sequence>MNADNTNHTEPFITAAQLKGLGGGRLAYVKSMQSDEINRLFPQAPDLQPGVELFALLGADGTPILLADSKEAAVANAWEQELETVSLH</sequence>
<evidence type="ECO:0000313" key="2">
    <source>
        <dbReference type="Proteomes" id="UP001595796"/>
    </source>
</evidence>
<keyword evidence="2" id="KW-1185">Reference proteome</keyword>
<name>A0ABV9YXL2_9HYPH</name>
<protein>
    <submittedName>
        <fullName evidence="1">DUF1150 family protein</fullName>
    </submittedName>
</protein>
<accession>A0ABV9YXL2</accession>
<dbReference type="EMBL" id="JBHSJF010000005">
    <property type="protein sequence ID" value="MFC5067598.1"/>
    <property type="molecule type" value="Genomic_DNA"/>
</dbReference>
<dbReference type="Pfam" id="PF06620">
    <property type="entry name" value="DUF1150"/>
    <property type="match status" value="1"/>
</dbReference>
<reference evidence="2" key="1">
    <citation type="journal article" date="2019" name="Int. J. Syst. Evol. Microbiol.">
        <title>The Global Catalogue of Microorganisms (GCM) 10K type strain sequencing project: providing services to taxonomists for standard genome sequencing and annotation.</title>
        <authorList>
            <consortium name="The Broad Institute Genomics Platform"/>
            <consortium name="The Broad Institute Genome Sequencing Center for Infectious Disease"/>
            <person name="Wu L."/>
            <person name="Ma J."/>
        </authorList>
    </citation>
    <scope>NUCLEOTIDE SEQUENCE [LARGE SCALE GENOMIC DNA]</scope>
    <source>
        <strain evidence="2">CGMCC 1.16444</strain>
    </source>
</reference>
<proteinExistence type="predicted"/>
<evidence type="ECO:0000313" key="1">
    <source>
        <dbReference type="EMBL" id="MFC5067598.1"/>
    </source>
</evidence>
<dbReference type="RefSeq" id="WP_114958374.1">
    <property type="nucleotide sequence ID" value="NZ_JBHSJF010000005.1"/>
</dbReference>